<dbReference type="PANTHER" id="PTHR36974:SF1">
    <property type="entry name" value="DOXX FAMILY MEMBRANE PROTEIN"/>
    <property type="match status" value="1"/>
</dbReference>
<dbReference type="PANTHER" id="PTHR36974">
    <property type="entry name" value="MEMBRANE PROTEIN-RELATED"/>
    <property type="match status" value="1"/>
</dbReference>
<dbReference type="Proteomes" id="UP000031972">
    <property type="component" value="Unassembled WGS sequence"/>
</dbReference>
<keyword evidence="1" id="KW-1133">Transmembrane helix</keyword>
<keyword evidence="3" id="KW-1185">Reference proteome</keyword>
<organism evidence="2 3">
    <name type="scientific">Jeotgalibacillus campisalis</name>
    <dbReference type="NCBI Taxonomy" id="220754"/>
    <lineage>
        <taxon>Bacteria</taxon>
        <taxon>Bacillati</taxon>
        <taxon>Bacillota</taxon>
        <taxon>Bacilli</taxon>
        <taxon>Bacillales</taxon>
        <taxon>Caryophanaceae</taxon>
        <taxon>Jeotgalibacillus</taxon>
    </lineage>
</organism>
<dbReference type="RefSeq" id="WP_041059069.1">
    <property type="nucleotide sequence ID" value="NZ_JXRR01000017.1"/>
</dbReference>
<feature type="transmembrane region" description="Helical" evidence="1">
    <location>
        <begin position="39"/>
        <end position="56"/>
    </location>
</feature>
<keyword evidence="1" id="KW-0812">Transmembrane</keyword>
<protein>
    <recommendedName>
        <fullName evidence="4">DoxX family protein</fullName>
    </recommendedName>
</protein>
<feature type="transmembrane region" description="Helical" evidence="1">
    <location>
        <begin position="68"/>
        <end position="84"/>
    </location>
</feature>
<dbReference type="PATRIC" id="fig|220754.4.peg.2596"/>
<dbReference type="OrthoDB" id="327939at2"/>
<evidence type="ECO:0000256" key="1">
    <source>
        <dbReference type="SAM" id="Phobius"/>
    </source>
</evidence>
<comment type="caution">
    <text evidence="2">The sequence shown here is derived from an EMBL/GenBank/DDBJ whole genome shotgun (WGS) entry which is preliminary data.</text>
</comment>
<dbReference type="AlphaFoldDB" id="A0A0C2RVX0"/>
<keyword evidence="1" id="KW-0472">Membrane</keyword>
<evidence type="ECO:0008006" key="4">
    <source>
        <dbReference type="Google" id="ProtNLM"/>
    </source>
</evidence>
<dbReference type="EMBL" id="JXRR01000017">
    <property type="protein sequence ID" value="KIL45904.1"/>
    <property type="molecule type" value="Genomic_DNA"/>
</dbReference>
<sequence>MGFFSRVFGAFMAFAGIMHFKKPKMFMRIVPPFFPFKKMLVIVSGIAEILIGIFLVINRGTELASKMLTWLLIAVWPANVYMAIQNKPLKRGLKPMPLLLWGRVLLQWPMIQWSRKMGDPK</sequence>
<evidence type="ECO:0000313" key="2">
    <source>
        <dbReference type="EMBL" id="KIL45904.1"/>
    </source>
</evidence>
<gene>
    <name evidence="2" type="ORF">KR50_25790</name>
</gene>
<reference evidence="2 3" key="1">
    <citation type="submission" date="2015-01" db="EMBL/GenBank/DDBJ databases">
        <title>Jeotgalibacillus campisalis genome sequencing.</title>
        <authorList>
            <person name="Goh K.M."/>
            <person name="Chan K.-G."/>
            <person name="Yaakop A.S."/>
            <person name="Ee R."/>
            <person name="Gan H.M."/>
            <person name="Chan C.S."/>
        </authorList>
    </citation>
    <scope>NUCLEOTIDE SEQUENCE [LARGE SCALE GENOMIC DNA]</scope>
    <source>
        <strain evidence="2 3">SF-57</strain>
    </source>
</reference>
<accession>A0A0C2RVX0</accession>
<proteinExistence type="predicted"/>
<evidence type="ECO:0000313" key="3">
    <source>
        <dbReference type="Proteomes" id="UP000031972"/>
    </source>
</evidence>
<name>A0A0C2RVX0_9BACL</name>